<dbReference type="EC" id="3.2.1.52" evidence="3"/>
<comment type="caution">
    <text evidence="9">The sequence shown here is derived from an EMBL/GenBank/DDBJ whole genome shotgun (WGS) entry which is preliminary data.</text>
</comment>
<dbReference type="PANTHER" id="PTHR22600:SF57">
    <property type="entry name" value="BETA-N-ACETYLHEXOSAMINIDASE"/>
    <property type="match status" value="1"/>
</dbReference>
<evidence type="ECO:0000256" key="3">
    <source>
        <dbReference type="ARBA" id="ARBA00012663"/>
    </source>
</evidence>
<dbReference type="SUPFAM" id="SSF51445">
    <property type="entry name" value="(Trans)glycosidases"/>
    <property type="match status" value="1"/>
</dbReference>
<reference evidence="9" key="1">
    <citation type="submission" date="2020-05" db="EMBL/GenBank/DDBJ databases">
        <title>The draft genome sequence of Maribacter sp. ANRC-HE7.</title>
        <authorList>
            <person name="Mu L."/>
        </authorList>
    </citation>
    <scope>NUCLEOTIDE SEQUENCE</scope>
    <source>
        <strain evidence="9">ANRC-HE7</strain>
    </source>
</reference>
<evidence type="ECO:0000256" key="5">
    <source>
        <dbReference type="ARBA" id="ARBA00023295"/>
    </source>
</evidence>
<evidence type="ECO:0000256" key="6">
    <source>
        <dbReference type="SAM" id="SignalP"/>
    </source>
</evidence>
<dbReference type="Pfam" id="PF02838">
    <property type="entry name" value="Glyco_hydro_20b"/>
    <property type="match status" value="1"/>
</dbReference>
<evidence type="ECO:0000256" key="2">
    <source>
        <dbReference type="ARBA" id="ARBA00006285"/>
    </source>
</evidence>
<name>A0ABR7UY52_9FLAO</name>
<feature type="domain" description="Beta-hexosaminidase bacterial type N-terminal" evidence="8">
    <location>
        <begin position="28"/>
        <end position="152"/>
    </location>
</feature>
<proteinExistence type="inferred from homology"/>
<dbReference type="EMBL" id="JABTCF010000003">
    <property type="protein sequence ID" value="MBD0777383.1"/>
    <property type="molecule type" value="Genomic_DNA"/>
</dbReference>
<evidence type="ECO:0000259" key="8">
    <source>
        <dbReference type="Pfam" id="PF02838"/>
    </source>
</evidence>
<dbReference type="Proteomes" id="UP001166021">
    <property type="component" value="Unassembled WGS sequence"/>
</dbReference>
<gene>
    <name evidence="9" type="ORF">HPE56_06230</name>
</gene>
<dbReference type="Pfam" id="PF00728">
    <property type="entry name" value="Glyco_hydro_20"/>
    <property type="match status" value="1"/>
</dbReference>
<organism evidence="9 10">
    <name type="scientific">Maribacter aquimaris</name>
    <dbReference type="NCBI Taxonomy" id="2737171"/>
    <lineage>
        <taxon>Bacteria</taxon>
        <taxon>Pseudomonadati</taxon>
        <taxon>Bacteroidota</taxon>
        <taxon>Flavobacteriia</taxon>
        <taxon>Flavobacteriales</taxon>
        <taxon>Flavobacteriaceae</taxon>
        <taxon>Maribacter</taxon>
    </lineage>
</organism>
<evidence type="ECO:0000256" key="4">
    <source>
        <dbReference type="ARBA" id="ARBA00022801"/>
    </source>
</evidence>
<dbReference type="RefSeq" id="WP_188242917.1">
    <property type="nucleotide sequence ID" value="NZ_JABTCF010000003.1"/>
</dbReference>
<accession>A0ABR7UY52</accession>
<keyword evidence="10" id="KW-1185">Reference proteome</keyword>
<feature type="chain" id="PRO_5045046604" description="beta-N-acetylhexosaminidase" evidence="6">
    <location>
        <begin position="25"/>
        <end position="843"/>
    </location>
</feature>
<keyword evidence="4" id="KW-0378">Hydrolase</keyword>
<dbReference type="InterPro" id="IPR015882">
    <property type="entry name" value="HEX_bac_N"/>
</dbReference>
<evidence type="ECO:0000313" key="10">
    <source>
        <dbReference type="Proteomes" id="UP001166021"/>
    </source>
</evidence>
<comment type="catalytic activity">
    <reaction evidence="1">
        <text>Hydrolysis of terminal non-reducing N-acetyl-D-hexosamine residues in N-acetyl-beta-D-hexosaminides.</text>
        <dbReference type="EC" id="3.2.1.52"/>
    </reaction>
</comment>
<keyword evidence="6" id="KW-0732">Signal</keyword>
<evidence type="ECO:0000256" key="1">
    <source>
        <dbReference type="ARBA" id="ARBA00001231"/>
    </source>
</evidence>
<feature type="signal peptide" evidence="6">
    <location>
        <begin position="1"/>
        <end position="24"/>
    </location>
</feature>
<dbReference type="InterPro" id="IPR029018">
    <property type="entry name" value="Hex-like_dom2"/>
</dbReference>
<evidence type="ECO:0000313" key="9">
    <source>
        <dbReference type="EMBL" id="MBD0777383.1"/>
    </source>
</evidence>
<dbReference type="PANTHER" id="PTHR22600">
    <property type="entry name" value="BETA-HEXOSAMINIDASE"/>
    <property type="match status" value="1"/>
</dbReference>
<feature type="domain" description="Glycoside hydrolase family 20 catalytic" evidence="7">
    <location>
        <begin position="162"/>
        <end position="369"/>
    </location>
</feature>
<dbReference type="InterPro" id="IPR015883">
    <property type="entry name" value="Glyco_hydro_20_cat"/>
</dbReference>
<dbReference type="Gene3D" id="3.20.20.80">
    <property type="entry name" value="Glycosidases"/>
    <property type="match status" value="1"/>
</dbReference>
<dbReference type="Gene3D" id="3.30.379.10">
    <property type="entry name" value="Chitobiase/beta-hexosaminidase domain 2-like"/>
    <property type="match status" value="1"/>
</dbReference>
<sequence length="843" mass="96540">MKMLHPKYFLFLFVQLCMGHSAFSQNLPVVPLPQIVKEGGHNMDLDHIQLQVSKGSNIGNLVELWNSYFKEQPSHSGTTKKPLLLGILGDNPDFDAMLLKAVQEDQIATIGNEGYVLVLRKKQFMLAAHSQAGLFYGLQTLRQLIASEWEKEVVVIDWPDFPERIIMDDISRGPISTFEYIKQQIDRLSALKINALTFYVEKVIQSPTYPDFAPGDGKLTLSQIRELSEYAAQNYMHLIGTFQSFGHFEKILAYPQYKDMGATSTMISPIDPKAKLFLQTILEEYIDAFNSPYFNVFCDETWDIGRGKTKAYAESVGIPRFYAEHINFLHGILAKKNKKMMMAGDIILKYEEILDMVPKDIMYLTWEYGAKKDFSPWIKPFADRKLDFMVTPGILNSNRLFPDLTMARTNIDEFSKAGYKTGAKGVFTTIWDDGGIHLFSNDWSGVGFAAEKSWNVGDTPKFNERYGQVNFGCSDTYFQAVEQLLKLKDNPLTFAMGDAIWKQQLLPEAGHSLIVETVGLKEALENIKNAKSILKEPCATRNQMEMQSLELIVDQYHLLLHSKESLLNIAEDYKEASKIQLSHTPKARAILISCMAQVGELHKMYGLLANRFRQAWLKENQIYGLDYALEFYKDKESSLHKLEQALYKQLTYLDLGLSLAPPLQIGLDLQENNKIYFKNWLLLGSIPLDTLEVLPDFTYNPNPKKDIPPVKGTTLNYRGKEYQWTEFQSIDGSVINLRKQFTSNEKSVAYAYCSLDADQAKNVKAFIGSNDGMEIFVNGKLIHSKIIKQPFIIDETEIILPLKNGRNDILLRISQWKGEWQFSFRLDDEEVRYREYNYFTLKN</sequence>
<keyword evidence="5" id="KW-0326">Glycosidase</keyword>
<comment type="similarity">
    <text evidence="2">Belongs to the glycosyl hydrolase 20 family.</text>
</comment>
<protein>
    <recommendedName>
        <fullName evidence="3">beta-N-acetylhexosaminidase</fullName>
        <ecNumber evidence="3">3.2.1.52</ecNumber>
    </recommendedName>
</protein>
<dbReference type="InterPro" id="IPR025705">
    <property type="entry name" value="Beta_hexosaminidase_sua/sub"/>
</dbReference>
<dbReference type="InterPro" id="IPR017853">
    <property type="entry name" value="GH"/>
</dbReference>
<dbReference type="SUPFAM" id="SSF55545">
    <property type="entry name" value="beta-N-acetylhexosaminidase-like domain"/>
    <property type="match status" value="1"/>
</dbReference>
<evidence type="ECO:0000259" key="7">
    <source>
        <dbReference type="Pfam" id="PF00728"/>
    </source>
</evidence>